<evidence type="ECO:0000313" key="1">
    <source>
        <dbReference type="EMBL" id="MBB4034133.1"/>
    </source>
</evidence>
<accession>A0A840CQT5</accession>
<dbReference type="SUPFAM" id="SSF52309">
    <property type="entry name" value="N-(deoxy)ribosyltransferase-like"/>
    <property type="match status" value="1"/>
</dbReference>
<dbReference type="AlphaFoldDB" id="A0A840CQT5"/>
<dbReference type="InterPro" id="IPR025518">
    <property type="entry name" value="DUF4406"/>
</dbReference>
<name>A0A840CQT5_9BACT</name>
<reference evidence="1 2" key="1">
    <citation type="submission" date="2020-08" db="EMBL/GenBank/DDBJ databases">
        <title>Genomic Encyclopedia of Type Strains, Phase IV (KMG-IV): sequencing the most valuable type-strain genomes for metagenomic binning, comparative biology and taxonomic classification.</title>
        <authorList>
            <person name="Goeker M."/>
        </authorList>
    </citation>
    <scope>NUCLEOTIDE SEQUENCE [LARGE SCALE GENOMIC DNA]</scope>
    <source>
        <strain evidence="1 2">DSM 104969</strain>
    </source>
</reference>
<gene>
    <name evidence="1" type="ORF">GGR21_000018</name>
</gene>
<proteinExistence type="predicted"/>
<sequence>MRKLKITKGRTANGQLVYISGQITGLELKEAKANFDKAEALLLEKGFTPVNPMKANPPMSAKNWKEYMRDDIVQLFDCDAIFLLDNWQDSKGARIEQFIAQELGLMKLTEKDL</sequence>
<protein>
    <recommendedName>
        <fullName evidence="3">DUF4406 domain-containing protein</fullName>
    </recommendedName>
</protein>
<dbReference type="Gene3D" id="3.40.50.10400">
    <property type="entry name" value="Hypothetical protein PA1492"/>
    <property type="match status" value="1"/>
</dbReference>
<dbReference type="Proteomes" id="UP000555103">
    <property type="component" value="Unassembled WGS sequence"/>
</dbReference>
<organism evidence="1 2">
    <name type="scientific">Dysgonomonas hofstadii</name>
    <dbReference type="NCBI Taxonomy" id="637886"/>
    <lineage>
        <taxon>Bacteria</taxon>
        <taxon>Pseudomonadati</taxon>
        <taxon>Bacteroidota</taxon>
        <taxon>Bacteroidia</taxon>
        <taxon>Bacteroidales</taxon>
        <taxon>Dysgonomonadaceae</taxon>
        <taxon>Dysgonomonas</taxon>
    </lineage>
</organism>
<dbReference type="EMBL" id="JACIEP010000001">
    <property type="protein sequence ID" value="MBB4034133.1"/>
    <property type="molecule type" value="Genomic_DNA"/>
</dbReference>
<comment type="caution">
    <text evidence="1">The sequence shown here is derived from an EMBL/GenBank/DDBJ whole genome shotgun (WGS) entry which is preliminary data.</text>
</comment>
<evidence type="ECO:0008006" key="3">
    <source>
        <dbReference type="Google" id="ProtNLM"/>
    </source>
</evidence>
<evidence type="ECO:0000313" key="2">
    <source>
        <dbReference type="Proteomes" id="UP000555103"/>
    </source>
</evidence>
<keyword evidence="2" id="KW-1185">Reference proteome</keyword>
<dbReference type="RefSeq" id="WP_183305112.1">
    <property type="nucleotide sequence ID" value="NZ_JACIEP010000001.1"/>
</dbReference>
<dbReference type="Pfam" id="PF14359">
    <property type="entry name" value="DUF4406"/>
    <property type="match status" value="1"/>
</dbReference>